<name>A0ABR2Y9S7_9PEZI</name>
<comment type="caution">
    <text evidence="1">The sequence shown here is derived from an EMBL/GenBank/DDBJ whole genome shotgun (WGS) entry which is preliminary data.</text>
</comment>
<evidence type="ECO:0000313" key="1">
    <source>
        <dbReference type="EMBL" id="KAK9783978.1"/>
    </source>
</evidence>
<evidence type="ECO:0000313" key="2">
    <source>
        <dbReference type="Proteomes" id="UP001465668"/>
    </source>
</evidence>
<organism evidence="1 2">
    <name type="scientific">Seiridium cardinale</name>
    <dbReference type="NCBI Taxonomy" id="138064"/>
    <lineage>
        <taxon>Eukaryota</taxon>
        <taxon>Fungi</taxon>
        <taxon>Dikarya</taxon>
        <taxon>Ascomycota</taxon>
        <taxon>Pezizomycotina</taxon>
        <taxon>Sordariomycetes</taxon>
        <taxon>Xylariomycetidae</taxon>
        <taxon>Amphisphaeriales</taxon>
        <taxon>Sporocadaceae</taxon>
        <taxon>Seiridium</taxon>
    </lineage>
</organism>
<reference evidence="1 2" key="1">
    <citation type="submission" date="2024-02" db="EMBL/GenBank/DDBJ databases">
        <title>First draft genome assembly of two strains of Seiridium cardinale.</title>
        <authorList>
            <person name="Emiliani G."/>
            <person name="Scali E."/>
        </authorList>
    </citation>
    <scope>NUCLEOTIDE SEQUENCE [LARGE SCALE GENOMIC DNA]</scope>
    <source>
        <strain evidence="1 2">BM-138-000479</strain>
    </source>
</reference>
<dbReference type="InterPro" id="IPR029058">
    <property type="entry name" value="AB_hydrolase_fold"/>
</dbReference>
<dbReference type="EMBL" id="JARVKM010000001">
    <property type="protein sequence ID" value="KAK9783978.1"/>
    <property type="molecule type" value="Genomic_DNA"/>
</dbReference>
<accession>A0ABR2Y9S7</accession>
<dbReference type="Gene3D" id="3.40.50.1820">
    <property type="entry name" value="alpha/beta hydrolase"/>
    <property type="match status" value="1"/>
</dbReference>
<dbReference type="Proteomes" id="UP001465668">
    <property type="component" value="Unassembled WGS sequence"/>
</dbReference>
<protein>
    <submittedName>
        <fullName evidence="1">Alpha beta hydrolase</fullName>
    </submittedName>
</protein>
<keyword evidence="1" id="KW-0378">Hydrolase</keyword>
<gene>
    <name evidence="1" type="ORF">SCAR479_00537</name>
</gene>
<sequence length="148" mass="15993">MVSLTLPSNGRLVNIGTHSFVLYTNDPDPSSSEDPAVAFISGATSGALIGKASVTSPLILVGHSWAGVIIQEYIALEGADQIAGVVFVDASHETAPLVMNGLEAKHKFMQETITEQLNDTGFKCMVLYDYYCWALVFNSRFTHRLLVA</sequence>
<keyword evidence="2" id="KW-1185">Reference proteome</keyword>
<dbReference type="SUPFAM" id="SSF53474">
    <property type="entry name" value="alpha/beta-Hydrolases"/>
    <property type="match status" value="1"/>
</dbReference>
<proteinExistence type="predicted"/>
<dbReference type="GO" id="GO:0016787">
    <property type="term" value="F:hydrolase activity"/>
    <property type="evidence" value="ECO:0007669"/>
    <property type="project" value="UniProtKB-KW"/>
</dbReference>